<evidence type="ECO:0000313" key="2">
    <source>
        <dbReference type="EMBL" id="ODN84362.1"/>
    </source>
</evidence>
<gene>
    <name evidence="2" type="ORF">L202_00329</name>
</gene>
<sequence length="160" mass="17670">MSQEVDYVALVAAQRAQLAAKEKYLESLKKMAEVDREISRFTNRAPPSLRPRRRPFPVSGAMKAPKAPTKGARMAPGKNAVRQESFPDTLLLLEEYIYHRHPISPIIPPSTTQPDTVSAINSLEEFTHLVSPSLPSCTLGAHSSHKINGSDVVVIDFWAP</sequence>
<feature type="region of interest" description="Disordered" evidence="1">
    <location>
        <begin position="44"/>
        <end position="80"/>
    </location>
</feature>
<protein>
    <submittedName>
        <fullName evidence="2">Uncharacterized protein</fullName>
    </submittedName>
</protein>
<dbReference type="EMBL" id="AWGJ01000001">
    <property type="protein sequence ID" value="ODN84362.1"/>
    <property type="molecule type" value="Genomic_DNA"/>
</dbReference>
<accession>A0A1E3I709</accession>
<keyword evidence="3" id="KW-1185">Reference proteome</keyword>
<dbReference type="AlphaFoldDB" id="A0A1E3I709"/>
<dbReference type="GeneID" id="30151638"/>
<dbReference type="RefSeq" id="XP_018998165.1">
    <property type="nucleotide sequence ID" value="XM_019133460.1"/>
</dbReference>
<name>A0A1E3I709_9TREE</name>
<reference evidence="2 3" key="1">
    <citation type="submission" date="2016-06" db="EMBL/GenBank/DDBJ databases">
        <title>Evolution of pathogenesis and genome organization in the Tremellales.</title>
        <authorList>
            <person name="Cuomo C."/>
            <person name="Litvintseva A."/>
            <person name="Heitman J."/>
            <person name="Chen Y."/>
            <person name="Sun S."/>
            <person name="Springer D."/>
            <person name="Dromer F."/>
            <person name="Young S."/>
            <person name="Zeng Q."/>
            <person name="Chapman S."/>
            <person name="Gujja S."/>
            <person name="Saif S."/>
            <person name="Birren B."/>
        </authorList>
    </citation>
    <scope>NUCLEOTIDE SEQUENCE [LARGE SCALE GENOMIC DNA]</scope>
    <source>
        <strain evidence="2 3">CBS 6039</strain>
    </source>
</reference>
<evidence type="ECO:0000313" key="3">
    <source>
        <dbReference type="Proteomes" id="UP000094065"/>
    </source>
</evidence>
<proteinExistence type="predicted"/>
<evidence type="ECO:0000256" key="1">
    <source>
        <dbReference type="SAM" id="MobiDB-lite"/>
    </source>
</evidence>
<comment type="caution">
    <text evidence="2">The sequence shown here is derived from an EMBL/GenBank/DDBJ whole genome shotgun (WGS) entry which is preliminary data.</text>
</comment>
<organism evidence="2 3">
    <name type="scientific">Cryptococcus amylolentus CBS 6039</name>
    <dbReference type="NCBI Taxonomy" id="1295533"/>
    <lineage>
        <taxon>Eukaryota</taxon>
        <taxon>Fungi</taxon>
        <taxon>Dikarya</taxon>
        <taxon>Basidiomycota</taxon>
        <taxon>Agaricomycotina</taxon>
        <taxon>Tremellomycetes</taxon>
        <taxon>Tremellales</taxon>
        <taxon>Cryptococcaceae</taxon>
        <taxon>Cryptococcus</taxon>
    </lineage>
</organism>
<dbReference type="Proteomes" id="UP000094065">
    <property type="component" value="Unassembled WGS sequence"/>
</dbReference>